<dbReference type="Proteomes" id="UP000215914">
    <property type="component" value="Unassembled WGS sequence"/>
</dbReference>
<evidence type="ECO:0000313" key="1">
    <source>
        <dbReference type="EMBL" id="KAF5768792.1"/>
    </source>
</evidence>
<dbReference type="EMBL" id="MNCJ02000329">
    <property type="protein sequence ID" value="KAF5768792.1"/>
    <property type="molecule type" value="Genomic_DNA"/>
</dbReference>
<organism evidence="1 2">
    <name type="scientific">Helianthus annuus</name>
    <name type="common">Common sunflower</name>
    <dbReference type="NCBI Taxonomy" id="4232"/>
    <lineage>
        <taxon>Eukaryota</taxon>
        <taxon>Viridiplantae</taxon>
        <taxon>Streptophyta</taxon>
        <taxon>Embryophyta</taxon>
        <taxon>Tracheophyta</taxon>
        <taxon>Spermatophyta</taxon>
        <taxon>Magnoliopsida</taxon>
        <taxon>eudicotyledons</taxon>
        <taxon>Gunneridae</taxon>
        <taxon>Pentapetalae</taxon>
        <taxon>asterids</taxon>
        <taxon>campanulids</taxon>
        <taxon>Asterales</taxon>
        <taxon>Asteraceae</taxon>
        <taxon>Asteroideae</taxon>
        <taxon>Heliantheae alliance</taxon>
        <taxon>Heliantheae</taxon>
        <taxon>Helianthus</taxon>
    </lineage>
</organism>
<dbReference type="Gramene" id="mRNA:HanXRQr2_Chr14g0640681">
    <property type="protein sequence ID" value="mRNA:HanXRQr2_Chr14g0640681"/>
    <property type="gene ID" value="HanXRQr2_Chr14g0640681"/>
</dbReference>
<comment type="caution">
    <text evidence="1">The sequence shown here is derived from an EMBL/GenBank/DDBJ whole genome shotgun (WGS) entry which is preliminary data.</text>
</comment>
<gene>
    <name evidence="1" type="ORF">HanXRQr2_Chr14g0640681</name>
</gene>
<keyword evidence="2" id="KW-1185">Reference proteome</keyword>
<sequence length="132" mass="14907">MMFSRLARSIARSSRSRNVLSGRSQILTVSVYESRVNGNGDESLRILRRFLGSLAGNKDINGGGLSSKVCVSDISCVLANPRFRRFFSSEAPKKKNYENFYPKEKKETPKGITRNLNLKARMNIDHGYFLNV</sequence>
<reference evidence="1" key="2">
    <citation type="submission" date="2020-06" db="EMBL/GenBank/DDBJ databases">
        <title>Helianthus annuus Genome sequencing and assembly Release 2.</title>
        <authorList>
            <person name="Gouzy J."/>
            <person name="Langlade N."/>
            <person name="Munos S."/>
        </authorList>
    </citation>
    <scope>NUCLEOTIDE SEQUENCE</scope>
    <source>
        <tissue evidence="1">Leaves</tissue>
    </source>
</reference>
<reference evidence="1" key="1">
    <citation type="journal article" date="2017" name="Nature">
        <title>The sunflower genome provides insights into oil metabolism, flowering and Asterid evolution.</title>
        <authorList>
            <person name="Badouin H."/>
            <person name="Gouzy J."/>
            <person name="Grassa C.J."/>
            <person name="Murat F."/>
            <person name="Staton S.E."/>
            <person name="Cottret L."/>
            <person name="Lelandais-Briere C."/>
            <person name="Owens G.L."/>
            <person name="Carrere S."/>
            <person name="Mayjonade B."/>
            <person name="Legrand L."/>
            <person name="Gill N."/>
            <person name="Kane N.C."/>
            <person name="Bowers J.E."/>
            <person name="Hubner S."/>
            <person name="Bellec A."/>
            <person name="Berard A."/>
            <person name="Berges H."/>
            <person name="Blanchet N."/>
            <person name="Boniface M.C."/>
            <person name="Brunel D."/>
            <person name="Catrice O."/>
            <person name="Chaidir N."/>
            <person name="Claudel C."/>
            <person name="Donnadieu C."/>
            <person name="Faraut T."/>
            <person name="Fievet G."/>
            <person name="Helmstetter N."/>
            <person name="King M."/>
            <person name="Knapp S.J."/>
            <person name="Lai Z."/>
            <person name="Le Paslier M.C."/>
            <person name="Lippi Y."/>
            <person name="Lorenzon L."/>
            <person name="Mandel J.R."/>
            <person name="Marage G."/>
            <person name="Marchand G."/>
            <person name="Marquand E."/>
            <person name="Bret-Mestries E."/>
            <person name="Morien E."/>
            <person name="Nambeesan S."/>
            <person name="Nguyen T."/>
            <person name="Pegot-Espagnet P."/>
            <person name="Pouilly N."/>
            <person name="Raftis F."/>
            <person name="Sallet E."/>
            <person name="Schiex T."/>
            <person name="Thomas J."/>
            <person name="Vandecasteele C."/>
            <person name="Vares D."/>
            <person name="Vear F."/>
            <person name="Vautrin S."/>
            <person name="Crespi M."/>
            <person name="Mangin B."/>
            <person name="Burke J.M."/>
            <person name="Salse J."/>
            <person name="Munos S."/>
            <person name="Vincourt P."/>
            <person name="Rieseberg L.H."/>
            <person name="Langlade N.B."/>
        </authorList>
    </citation>
    <scope>NUCLEOTIDE SEQUENCE</scope>
    <source>
        <tissue evidence="1">Leaves</tissue>
    </source>
</reference>
<dbReference type="AlphaFoldDB" id="A0A9K3H610"/>
<protein>
    <submittedName>
        <fullName evidence="1">Uncharacterized protein</fullName>
    </submittedName>
</protein>
<accession>A0A9K3H610</accession>
<evidence type="ECO:0000313" key="2">
    <source>
        <dbReference type="Proteomes" id="UP000215914"/>
    </source>
</evidence>
<proteinExistence type="predicted"/>
<name>A0A9K3H610_HELAN</name>